<organism evidence="2 3">
    <name type="scientific">Plakobranchus ocellatus</name>
    <dbReference type="NCBI Taxonomy" id="259542"/>
    <lineage>
        <taxon>Eukaryota</taxon>
        <taxon>Metazoa</taxon>
        <taxon>Spiralia</taxon>
        <taxon>Lophotrochozoa</taxon>
        <taxon>Mollusca</taxon>
        <taxon>Gastropoda</taxon>
        <taxon>Heterobranchia</taxon>
        <taxon>Euthyneura</taxon>
        <taxon>Panpulmonata</taxon>
        <taxon>Sacoglossa</taxon>
        <taxon>Placobranchoidea</taxon>
        <taxon>Plakobranchidae</taxon>
        <taxon>Plakobranchus</taxon>
    </lineage>
</organism>
<dbReference type="PANTHER" id="PTHR34348">
    <property type="entry name" value="SURFEIT LOCUS PROTEIN 2"/>
    <property type="match status" value="1"/>
</dbReference>
<feature type="compositionally biased region" description="Acidic residues" evidence="1">
    <location>
        <begin position="177"/>
        <end position="189"/>
    </location>
</feature>
<accession>A0AAV3XZX1</accession>
<dbReference type="AlphaFoldDB" id="A0AAV3XZX1"/>
<dbReference type="InterPro" id="IPR008833">
    <property type="entry name" value="Surf2"/>
</dbReference>
<name>A0AAV3XZX1_9GAST</name>
<feature type="compositionally biased region" description="Polar residues" evidence="1">
    <location>
        <begin position="264"/>
        <end position="280"/>
    </location>
</feature>
<sequence>MLSPAVEALLKSHKSLQYDKSQNKVICQLTRHEMPSTIDAIESYVKGKKYLKAVQKSFEYDQYKPHIVPSSKRKHLHELFCTLTLRHVSKTPQAVERHVQGKKYKRALARWSKCQESGEKFVPQGGGRQRVKVKDSDSESMGSKGGSHWSDDSLDETNTDDDDLGDLYPAEIFGAPGDDDDEDSTESENEENKEKVQAGHPSGNNSRSASKADDSGENSDYDMNVLNTTDEVTMSNNSLQCTQATTQDKVGKKKAKKASREATETTSSKQMNGVKISSSVKTKKRKGTLDSESLKSRKKKKAKDL</sequence>
<feature type="region of interest" description="Disordered" evidence="1">
    <location>
        <begin position="118"/>
        <end position="305"/>
    </location>
</feature>
<evidence type="ECO:0000313" key="2">
    <source>
        <dbReference type="EMBL" id="GFN76380.1"/>
    </source>
</evidence>
<evidence type="ECO:0000313" key="3">
    <source>
        <dbReference type="Proteomes" id="UP000735302"/>
    </source>
</evidence>
<dbReference type="Pfam" id="PF05477">
    <property type="entry name" value="SURF2"/>
    <property type="match status" value="1"/>
</dbReference>
<proteinExistence type="predicted"/>
<dbReference type="Proteomes" id="UP000735302">
    <property type="component" value="Unassembled WGS sequence"/>
</dbReference>
<dbReference type="PANTHER" id="PTHR34348:SF1">
    <property type="entry name" value="SURFEIT LOCUS PROTEIN 2"/>
    <property type="match status" value="1"/>
</dbReference>
<protein>
    <submittedName>
        <fullName evidence="2">Surfeit locus protein 2</fullName>
    </submittedName>
</protein>
<feature type="compositionally biased region" description="Polar residues" evidence="1">
    <location>
        <begin position="225"/>
        <end position="248"/>
    </location>
</feature>
<comment type="caution">
    <text evidence="2">The sequence shown here is derived from an EMBL/GenBank/DDBJ whole genome shotgun (WGS) entry which is preliminary data.</text>
</comment>
<reference evidence="2 3" key="1">
    <citation type="journal article" date="2021" name="Elife">
        <title>Chloroplast acquisition without the gene transfer in kleptoplastic sea slugs, Plakobranchus ocellatus.</title>
        <authorList>
            <person name="Maeda T."/>
            <person name="Takahashi S."/>
            <person name="Yoshida T."/>
            <person name="Shimamura S."/>
            <person name="Takaki Y."/>
            <person name="Nagai Y."/>
            <person name="Toyoda A."/>
            <person name="Suzuki Y."/>
            <person name="Arimoto A."/>
            <person name="Ishii H."/>
            <person name="Satoh N."/>
            <person name="Nishiyama T."/>
            <person name="Hasebe M."/>
            <person name="Maruyama T."/>
            <person name="Minagawa J."/>
            <person name="Obokata J."/>
            <person name="Shigenobu S."/>
        </authorList>
    </citation>
    <scope>NUCLEOTIDE SEQUENCE [LARGE SCALE GENOMIC DNA]</scope>
</reference>
<feature type="compositionally biased region" description="Basic residues" evidence="1">
    <location>
        <begin position="296"/>
        <end position="305"/>
    </location>
</feature>
<evidence type="ECO:0000256" key="1">
    <source>
        <dbReference type="SAM" id="MobiDB-lite"/>
    </source>
</evidence>
<dbReference type="EMBL" id="BLXT01000383">
    <property type="protein sequence ID" value="GFN76380.1"/>
    <property type="molecule type" value="Genomic_DNA"/>
</dbReference>
<gene>
    <name evidence="2" type="ORF">PoB_000288600</name>
</gene>
<feature type="compositionally biased region" description="Acidic residues" evidence="1">
    <location>
        <begin position="152"/>
        <end position="165"/>
    </location>
</feature>
<keyword evidence="3" id="KW-1185">Reference proteome</keyword>